<proteinExistence type="predicted"/>
<name>A0ABV6Z2T7_UNCC1</name>
<feature type="non-terminal residue" evidence="1">
    <location>
        <position position="1"/>
    </location>
</feature>
<dbReference type="Proteomes" id="UP001594351">
    <property type="component" value="Unassembled WGS sequence"/>
</dbReference>
<accession>A0ABV6Z2T7</accession>
<comment type="caution">
    <text evidence="1">The sequence shown here is derived from an EMBL/GenBank/DDBJ whole genome shotgun (WGS) entry which is preliminary data.</text>
</comment>
<reference evidence="1 2" key="1">
    <citation type="submission" date="2024-09" db="EMBL/GenBank/DDBJ databases">
        <title>Laminarin stimulates single cell rates of sulfate reduction while oxygen inhibits transcriptomic activity in coastal marine sediment.</title>
        <authorList>
            <person name="Lindsay M."/>
            <person name="Orcutt B."/>
            <person name="Emerson D."/>
            <person name="Stepanauskas R."/>
            <person name="D'Angelo T."/>
        </authorList>
    </citation>
    <scope>NUCLEOTIDE SEQUENCE [LARGE SCALE GENOMIC DNA]</scope>
    <source>
        <strain evidence="1">SAG AM-311-K15</strain>
    </source>
</reference>
<keyword evidence="2" id="KW-1185">Reference proteome</keyword>
<sequence length="413" mass="47081">PVPGYKIGIVFNVHRTGAAKMKYLLSLLCILVVMVSGEAGCLELKDKVTVFGYFEPQFAFQEIDGDYQQLASYKLRVDLEASLSEKVTFQANFDYLTYHGRTTYFIFDFLSDEVTETLPPGSRDIYLYTFEDETFLDNAFIKIAFESFDVTIGKQQISAGVGYAWNPTDLFNQKSILDPSYEQPGHNAVRIDVPLGTSCSFMLLYNPEKDYEESGKYAKIKCHLGHFDLSIMGGERLWTTTDYELFSSVQERRKIVGGDLSGELLGLGIWLEGAYNDLEVTGHYTEALLGFDYTFESGLYLLNEFYYNEQGKDDHEEFNFNDWMHYFSSETKTVTQDQWFFYVSYPATDLLTVGTSVITSLDDQSLVLVPTINYNLDDNCDLSIFGNFYAGQEGKTYSPLLGQGGLIRLRYYF</sequence>
<gene>
    <name evidence="1" type="ORF">ACFL27_21170</name>
</gene>
<evidence type="ECO:0000313" key="2">
    <source>
        <dbReference type="Proteomes" id="UP001594351"/>
    </source>
</evidence>
<dbReference type="SUPFAM" id="SSF56935">
    <property type="entry name" value="Porins"/>
    <property type="match status" value="1"/>
</dbReference>
<dbReference type="EMBL" id="JBHPBY010000355">
    <property type="protein sequence ID" value="MFC1852719.1"/>
    <property type="molecule type" value="Genomic_DNA"/>
</dbReference>
<organism evidence="1 2">
    <name type="scientific">candidate division CSSED10-310 bacterium</name>
    <dbReference type="NCBI Taxonomy" id="2855610"/>
    <lineage>
        <taxon>Bacteria</taxon>
        <taxon>Bacteria division CSSED10-310</taxon>
    </lineage>
</organism>
<evidence type="ECO:0000313" key="1">
    <source>
        <dbReference type="EMBL" id="MFC1852719.1"/>
    </source>
</evidence>
<protein>
    <submittedName>
        <fullName evidence="1">Uncharacterized protein</fullName>
    </submittedName>
</protein>